<comment type="similarity">
    <text evidence="1">Belongs to the PemK/MazF family.</text>
</comment>
<evidence type="ECO:0000256" key="2">
    <source>
        <dbReference type="ARBA" id="ARBA00022649"/>
    </source>
</evidence>
<feature type="compositionally biased region" description="Low complexity" evidence="3">
    <location>
        <begin position="45"/>
        <end position="57"/>
    </location>
</feature>
<comment type="caution">
    <text evidence="4">The sequence shown here is derived from an EMBL/GenBank/DDBJ whole genome shotgun (WGS) entry which is preliminary data.</text>
</comment>
<gene>
    <name evidence="4" type="ORF">GCM10010910_04880</name>
</gene>
<dbReference type="Gene3D" id="2.30.30.110">
    <property type="match status" value="1"/>
</dbReference>
<evidence type="ECO:0000313" key="5">
    <source>
        <dbReference type="Proteomes" id="UP000638043"/>
    </source>
</evidence>
<evidence type="ECO:0008006" key="6">
    <source>
        <dbReference type="Google" id="ProtNLM"/>
    </source>
</evidence>
<dbReference type="SUPFAM" id="SSF50118">
    <property type="entry name" value="Cell growth inhibitor/plasmid maintenance toxic component"/>
    <property type="match status" value="1"/>
</dbReference>
<feature type="region of interest" description="Disordered" evidence="3">
    <location>
        <begin position="22"/>
        <end position="64"/>
    </location>
</feature>
<keyword evidence="2" id="KW-1277">Toxin-antitoxin system</keyword>
<name>A0ABQ2MWL3_9MICO</name>
<accession>A0ABQ2MWL3</accession>
<dbReference type="Pfam" id="PF02452">
    <property type="entry name" value="PemK_toxin"/>
    <property type="match status" value="1"/>
</dbReference>
<sequence length="198" mass="21589">MAKNLFWKAVEFGLDALLRSGSTKRGQRGAAPTRPSARPRGGSGTTAPARRPAAPATDVLSRGTATVEVDPATARDVRLEYSPHKDGHPDAGEIVWTWVPYVENDGRGKDRPVLIIGRHTADRVYAVKLTSKEKPGRDDRLGIGSGPWDSSGRASWVDIDQLYSVHHDGLRREAAALELDRFSRVAAALQARFGWTAR</sequence>
<evidence type="ECO:0000256" key="1">
    <source>
        <dbReference type="ARBA" id="ARBA00007521"/>
    </source>
</evidence>
<dbReference type="RefSeq" id="WP_188699791.1">
    <property type="nucleotide sequence ID" value="NZ_BMMQ01000001.1"/>
</dbReference>
<protein>
    <recommendedName>
        <fullName evidence="6">PemK-like, MazF-like toxin of type II toxin-antitoxin system</fullName>
    </recommendedName>
</protein>
<evidence type="ECO:0000313" key="4">
    <source>
        <dbReference type="EMBL" id="GGO60160.1"/>
    </source>
</evidence>
<dbReference type="EMBL" id="BMMQ01000001">
    <property type="protein sequence ID" value="GGO60160.1"/>
    <property type="molecule type" value="Genomic_DNA"/>
</dbReference>
<keyword evidence="5" id="KW-1185">Reference proteome</keyword>
<proteinExistence type="inferred from homology"/>
<reference evidence="5" key="1">
    <citation type="journal article" date="2019" name="Int. J. Syst. Evol. Microbiol.">
        <title>The Global Catalogue of Microorganisms (GCM) 10K type strain sequencing project: providing services to taxonomists for standard genome sequencing and annotation.</title>
        <authorList>
            <consortium name="The Broad Institute Genomics Platform"/>
            <consortium name="The Broad Institute Genome Sequencing Center for Infectious Disease"/>
            <person name="Wu L."/>
            <person name="Ma J."/>
        </authorList>
    </citation>
    <scope>NUCLEOTIDE SEQUENCE [LARGE SCALE GENOMIC DNA]</scope>
    <source>
        <strain evidence="5">CGMCC 4.7181</strain>
    </source>
</reference>
<organism evidence="4 5">
    <name type="scientific">Microbacterium nanhaiense</name>
    <dbReference type="NCBI Taxonomy" id="1301026"/>
    <lineage>
        <taxon>Bacteria</taxon>
        <taxon>Bacillati</taxon>
        <taxon>Actinomycetota</taxon>
        <taxon>Actinomycetes</taxon>
        <taxon>Micrococcales</taxon>
        <taxon>Microbacteriaceae</taxon>
        <taxon>Microbacterium</taxon>
    </lineage>
</organism>
<dbReference type="Proteomes" id="UP000638043">
    <property type="component" value="Unassembled WGS sequence"/>
</dbReference>
<dbReference type="InterPro" id="IPR003477">
    <property type="entry name" value="PemK-like"/>
</dbReference>
<dbReference type="InterPro" id="IPR011067">
    <property type="entry name" value="Plasmid_toxin/cell-grow_inhib"/>
</dbReference>
<evidence type="ECO:0000256" key="3">
    <source>
        <dbReference type="SAM" id="MobiDB-lite"/>
    </source>
</evidence>